<dbReference type="Proteomes" id="UP000199601">
    <property type="component" value="Unassembled WGS sequence"/>
</dbReference>
<sequence>MGSRSKIEWTDSTWPVVTGCTALSAGCDNCYAANHARRFAGTKAWPNGFDVTLWPERLDQPMRWRAPRKVFVCSTADLFHDKVPDEYIAHVFAVMQSCATHTFQVLTKRHGRMRALLNSAAFWSAVTDFGEHVMAQRPSREQYLPNHGQQHGFLPNVWLGVSVENQHWADIRIPALLDTPAAVRYLSLEPLLEPVELRRALRKWVPPQDHPAWDGQRLRVREVLHWVIAGGESGPRARPLHPDWVRAVRDDCVAAGIAFHFKQFGEYLPVAVTDDEDFAFGRAYDHPLGGRMSPTVRVKAAGAATMRGATTRLLEPGERTRNTVLLDRNTIAVRVGKRRAGRTLDGRIWDQYPQSVTETALTAGTSQVEASTTLLEAQS</sequence>
<dbReference type="Pfam" id="PF07505">
    <property type="entry name" value="DUF5131"/>
    <property type="match status" value="1"/>
</dbReference>
<dbReference type="InterPro" id="IPR011101">
    <property type="entry name" value="DUF5131"/>
</dbReference>
<dbReference type="EMBL" id="CTEC01000001">
    <property type="protein sequence ID" value="CQD02031.1"/>
    <property type="molecule type" value="Genomic_DNA"/>
</dbReference>
<gene>
    <name evidence="1" type="ORF">BN000_00084</name>
</gene>
<protein>
    <submittedName>
        <fullName evidence="1">Phage Gp37Gp68 family protein</fullName>
    </submittedName>
</protein>
<reference evidence="2" key="1">
    <citation type="submission" date="2015-03" db="EMBL/GenBank/DDBJ databases">
        <authorList>
            <person name="Urmite Genomes"/>
        </authorList>
    </citation>
    <scope>NUCLEOTIDE SEQUENCE [LARGE SCALE GENOMIC DNA]</scope>
    <source>
        <strain evidence="2">CSUR P1344</strain>
    </source>
</reference>
<proteinExistence type="predicted"/>
<keyword evidence="2" id="KW-1185">Reference proteome</keyword>
<dbReference type="RefSeq" id="WP_083071512.1">
    <property type="nucleotide sequence ID" value="NZ_CTEC01000001.1"/>
</dbReference>
<dbReference type="PROSITE" id="PS51257">
    <property type="entry name" value="PROKAR_LIPOPROTEIN"/>
    <property type="match status" value="1"/>
</dbReference>
<evidence type="ECO:0000313" key="2">
    <source>
        <dbReference type="Proteomes" id="UP000199601"/>
    </source>
</evidence>
<organism evidence="1 2">
    <name type="scientific">Mycobacterium europaeum</name>
    <dbReference type="NCBI Taxonomy" id="761804"/>
    <lineage>
        <taxon>Bacteria</taxon>
        <taxon>Bacillati</taxon>
        <taxon>Actinomycetota</taxon>
        <taxon>Actinomycetes</taxon>
        <taxon>Mycobacteriales</taxon>
        <taxon>Mycobacteriaceae</taxon>
        <taxon>Mycobacterium</taxon>
        <taxon>Mycobacterium simiae complex</taxon>
    </lineage>
</organism>
<evidence type="ECO:0000313" key="1">
    <source>
        <dbReference type="EMBL" id="CQD02031.1"/>
    </source>
</evidence>
<dbReference type="AlphaFoldDB" id="A0A0U1CW04"/>
<accession>A0A0U1CW04</accession>
<name>A0A0U1CW04_9MYCO</name>